<feature type="domain" description="Nudix hydrolase" evidence="7">
    <location>
        <begin position="6"/>
        <end position="200"/>
    </location>
</feature>
<evidence type="ECO:0000256" key="2">
    <source>
        <dbReference type="ARBA" id="ARBA00001946"/>
    </source>
</evidence>
<dbReference type="PANTHER" id="PTHR12318">
    <property type="entry name" value="TESTOSTERONE-REGULATED PROTEIN RP2"/>
    <property type="match status" value="1"/>
</dbReference>
<keyword evidence="6" id="KW-0464">Manganese</keyword>
<keyword evidence="4" id="KW-0378">Hydrolase</keyword>
<evidence type="ECO:0000256" key="5">
    <source>
        <dbReference type="ARBA" id="ARBA00022842"/>
    </source>
</evidence>
<organism evidence="8 9">
    <name type="scientific">Enterovirga rhinocerotis</name>
    <dbReference type="NCBI Taxonomy" id="1339210"/>
    <lineage>
        <taxon>Bacteria</taxon>
        <taxon>Pseudomonadati</taxon>
        <taxon>Pseudomonadota</taxon>
        <taxon>Alphaproteobacteria</taxon>
        <taxon>Hyphomicrobiales</taxon>
        <taxon>Methylobacteriaceae</taxon>
        <taxon>Enterovirga</taxon>
    </lineage>
</organism>
<evidence type="ECO:0000313" key="8">
    <source>
        <dbReference type="EMBL" id="TDR93849.1"/>
    </source>
</evidence>
<protein>
    <submittedName>
        <fullName evidence="8">NUDIX domain-containing protein</fullName>
    </submittedName>
</protein>
<gene>
    <name evidence="8" type="ORF">EV668_1118</name>
</gene>
<comment type="cofactor">
    <cofactor evidence="2">
        <name>Mg(2+)</name>
        <dbReference type="ChEBI" id="CHEBI:18420"/>
    </cofactor>
</comment>
<evidence type="ECO:0000256" key="3">
    <source>
        <dbReference type="ARBA" id="ARBA00022723"/>
    </source>
</evidence>
<dbReference type="PROSITE" id="PS51462">
    <property type="entry name" value="NUDIX"/>
    <property type="match status" value="1"/>
</dbReference>
<comment type="cofactor">
    <cofactor evidence="1">
        <name>Mn(2+)</name>
        <dbReference type="ChEBI" id="CHEBI:29035"/>
    </cofactor>
</comment>
<evidence type="ECO:0000259" key="7">
    <source>
        <dbReference type="PROSITE" id="PS51462"/>
    </source>
</evidence>
<dbReference type="OrthoDB" id="9805905at2"/>
<evidence type="ECO:0000256" key="4">
    <source>
        <dbReference type="ARBA" id="ARBA00022801"/>
    </source>
</evidence>
<keyword evidence="3" id="KW-0479">Metal-binding</keyword>
<reference evidence="8 9" key="1">
    <citation type="submission" date="2019-03" db="EMBL/GenBank/DDBJ databases">
        <title>Genomic Encyclopedia of Type Strains, Phase IV (KMG-IV): sequencing the most valuable type-strain genomes for metagenomic binning, comparative biology and taxonomic classification.</title>
        <authorList>
            <person name="Goeker M."/>
        </authorList>
    </citation>
    <scope>NUCLEOTIDE SEQUENCE [LARGE SCALE GENOMIC DNA]</scope>
    <source>
        <strain evidence="8 9">DSM 25903</strain>
    </source>
</reference>
<evidence type="ECO:0000256" key="6">
    <source>
        <dbReference type="ARBA" id="ARBA00023211"/>
    </source>
</evidence>
<dbReference type="InterPro" id="IPR039121">
    <property type="entry name" value="NUDT19"/>
</dbReference>
<dbReference type="PANTHER" id="PTHR12318:SF0">
    <property type="entry name" value="ACYL-COENZYME A DIPHOSPHATASE NUDT19"/>
    <property type="match status" value="1"/>
</dbReference>
<accession>A0A4V3DYT0</accession>
<dbReference type="RefSeq" id="WP_133768813.1">
    <property type="nucleotide sequence ID" value="NZ_SNZR01000011.1"/>
</dbReference>
<dbReference type="CDD" id="cd18870">
    <property type="entry name" value="NUDIX_AcylCoAdiphos_Nudt19"/>
    <property type="match status" value="1"/>
</dbReference>
<dbReference type="Proteomes" id="UP000295122">
    <property type="component" value="Unassembled WGS sequence"/>
</dbReference>
<proteinExistence type="predicted"/>
<keyword evidence="5" id="KW-0460">Magnesium</keyword>
<evidence type="ECO:0000313" key="9">
    <source>
        <dbReference type="Proteomes" id="UP000295122"/>
    </source>
</evidence>
<comment type="caution">
    <text evidence="8">The sequence shown here is derived from an EMBL/GenBank/DDBJ whole genome shotgun (WGS) entry which is preliminary data.</text>
</comment>
<dbReference type="EMBL" id="SNZR01000011">
    <property type="protein sequence ID" value="TDR93849.1"/>
    <property type="molecule type" value="Genomic_DNA"/>
</dbReference>
<dbReference type="SUPFAM" id="SSF55811">
    <property type="entry name" value="Nudix"/>
    <property type="match status" value="1"/>
</dbReference>
<evidence type="ECO:0000256" key="1">
    <source>
        <dbReference type="ARBA" id="ARBA00001936"/>
    </source>
</evidence>
<sequence length="255" mass="27446">MQDAAPALPAATVMLVRETPDLEVLMVRRHHRIDFASGALVFPGGKLDPSDRDPAWTGRVHGLDGLSDEERALRICAAREAFEESGILLARDERDAIPALGNRAAAAREAVATGKLPFITFMTELGLDLDLSAMTRFAHWITPTPLPKRFDTHFYLMAAPPDQVAACDGCETVDAEWIAPAEALRLGAAGERTIIFPTRLNLELLARSNSAAEAFAGAASRPIRTVLPEVVTIDGRRRVTIPDDAGYGAVGANDL</sequence>
<name>A0A4V3DYT0_9HYPH</name>
<keyword evidence="9" id="KW-1185">Reference proteome</keyword>
<dbReference type="InterPro" id="IPR015797">
    <property type="entry name" value="NUDIX_hydrolase-like_dom_sf"/>
</dbReference>
<dbReference type="AlphaFoldDB" id="A0A4V3DYT0"/>
<dbReference type="InterPro" id="IPR000086">
    <property type="entry name" value="NUDIX_hydrolase_dom"/>
</dbReference>
<dbReference type="Gene3D" id="3.90.79.10">
    <property type="entry name" value="Nucleoside Triphosphate Pyrophosphohydrolase"/>
    <property type="match status" value="1"/>
</dbReference>
<dbReference type="GO" id="GO:0016818">
    <property type="term" value="F:hydrolase activity, acting on acid anhydrides, in phosphorus-containing anhydrides"/>
    <property type="evidence" value="ECO:0007669"/>
    <property type="project" value="InterPro"/>
</dbReference>
<dbReference type="GO" id="GO:0046872">
    <property type="term" value="F:metal ion binding"/>
    <property type="evidence" value="ECO:0007669"/>
    <property type="project" value="UniProtKB-KW"/>
</dbReference>